<dbReference type="InterPro" id="IPR051212">
    <property type="entry name" value="Type-I_RE_S_subunit"/>
</dbReference>
<evidence type="ECO:0000313" key="7">
    <source>
        <dbReference type="Proteomes" id="UP000014969"/>
    </source>
</evidence>
<keyword evidence="6" id="KW-0540">Nuclease</keyword>
<dbReference type="REBASE" id="70083">
    <property type="entry name" value="S.Mab20ORF11695P"/>
</dbReference>
<evidence type="ECO:0000256" key="1">
    <source>
        <dbReference type="ARBA" id="ARBA00010923"/>
    </source>
</evidence>
<reference evidence="6 7" key="1">
    <citation type="journal article" date="2013" name="Genome Announc.">
        <title>Genome Sequence of an Epidemic Isolate of Mycobacterium abscessus subsp. bolletii from Rio de Janeiro, Brazil.</title>
        <authorList>
            <person name="Davidson R.M."/>
            <person name="Reynolds P.R."/>
            <person name="Farias-Hesson E."/>
            <person name="Duarte R.S."/>
            <person name="Jackson M."/>
            <person name="Strong M."/>
        </authorList>
    </citation>
    <scope>NUCLEOTIDE SEQUENCE [LARGE SCALE GENOMIC DNA]</scope>
    <source>
        <strain evidence="6 7">CRM-0020</strain>
    </source>
</reference>
<dbReference type="GO" id="GO:0003677">
    <property type="term" value="F:DNA binding"/>
    <property type="evidence" value="ECO:0007669"/>
    <property type="project" value="UniProtKB-KW"/>
</dbReference>
<keyword evidence="3" id="KW-0238">DNA-binding</keyword>
<protein>
    <submittedName>
        <fullName evidence="6">Restriction endonuclease subunit S</fullName>
    </submittedName>
</protein>
<gene>
    <name evidence="6" type="ORF">J108_11690</name>
</gene>
<dbReference type="InterPro" id="IPR000055">
    <property type="entry name" value="Restrct_endonuc_typeI_TRD"/>
</dbReference>
<comment type="subunit">
    <text evidence="4">The methyltransferase is composed of M and S polypeptides.</text>
</comment>
<feature type="domain" description="Type I restriction modification DNA specificity" evidence="5">
    <location>
        <begin position="5"/>
        <end position="175"/>
    </location>
</feature>
<dbReference type="CDD" id="cd17260">
    <property type="entry name" value="RMtype1_S_EcoEI-TRD1-CR1_like"/>
    <property type="match status" value="1"/>
</dbReference>
<dbReference type="RefSeq" id="WP_005058063.1">
    <property type="nucleotide sequence ID" value="NZ_ATFQ01000021.1"/>
</dbReference>
<comment type="similarity">
    <text evidence="1">Belongs to the type-I restriction system S methylase family.</text>
</comment>
<keyword evidence="6" id="KW-0378">Hydrolase</keyword>
<dbReference type="AlphaFoldDB" id="A0A829HUN7"/>
<evidence type="ECO:0000256" key="4">
    <source>
        <dbReference type="ARBA" id="ARBA00038652"/>
    </source>
</evidence>
<evidence type="ECO:0000256" key="3">
    <source>
        <dbReference type="ARBA" id="ARBA00023125"/>
    </source>
</evidence>
<keyword evidence="2" id="KW-0680">Restriction system</keyword>
<dbReference type="EMBL" id="ATFQ01000021">
    <property type="protein sequence ID" value="EPQ23378.1"/>
    <property type="molecule type" value="Genomic_DNA"/>
</dbReference>
<dbReference type="GO" id="GO:0009307">
    <property type="term" value="P:DNA restriction-modification system"/>
    <property type="evidence" value="ECO:0007669"/>
    <property type="project" value="UniProtKB-KW"/>
</dbReference>
<accession>A0A829HUN7</accession>
<dbReference type="Gene3D" id="3.90.220.20">
    <property type="entry name" value="DNA methylase specificity domains"/>
    <property type="match status" value="2"/>
</dbReference>
<name>A0A829HUN7_9MYCO</name>
<evidence type="ECO:0000259" key="5">
    <source>
        <dbReference type="Pfam" id="PF01420"/>
    </source>
</evidence>
<dbReference type="GO" id="GO:0004519">
    <property type="term" value="F:endonuclease activity"/>
    <property type="evidence" value="ECO:0007669"/>
    <property type="project" value="UniProtKB-KW"/>
</dbReference>
<evidence type="ECO:0000313" key="6">
    <source>
        <dbReference type="EMBL" id="EPQ23378.1"/>
    </source>
</evidence>
<sequence>MSGRSGWHAARLDELCDINPPKPRLHDVDDSTEALFVPMAAVNEVSGTVSNPLQSSVGVVGRKSYRSFTSGDVLFAKITPCMENGKAAVVPSIPTGLGFGSTEFHVLRPKPGTDARLIWHLIRQQSFRDEAAGHFTGTVGQLRVPADHLASFEVMVPTDMRDQAKLADHLDASINHSLSASSHLATARRAIQRFRQAVFAAACSGRLTAGWRDTNDFGETANDLVASIDETRKLRLGRRYKAPTPPALNTELPDGWTWTTVGALVDVATGATPLRKRADYYNGSIPWVTSAAVNAGRITHATEHITELAIDETNAKIFPAGTLLVAMYGEGQTRGRVAQLEIPAATNQAVAALLFDDDTEHLRDYLRVFFLENYERIRQLSFGGVQPNLSLGAIRETPLPLPPAEEQAEIVRRVERLLQLASEVGSRIEDATKLVDLSHQAVVAKAFRGELSA</sequence>
<dbReference type="InterPro" id="IPR044946">
    <property type="entry name" value="Restrct_endonuc_typeI_TRD_sf"/>
</dbReference>
<dbReference type="PANTHER" id="PTHR43140:SF1">
    <property type="entry name" value="TYPE I RESTRICTION ENZYME ECOKI SPECIFICITY SUBUNIT"/>
    <property type="match status" value="1"/>
</dbReference>
<comment type="caution">
    <text evidence="6">The sequence shown here is derived from an EMBL/GenBank/DDBJ whole genome shotgun (WGS) entry which is preliminary data.</text>
</comment>
<dbReference type="SUPFAM" id="SSF116734">
    <property type="entry name" value="DNA methylase specificity domain"/>
    <property type="match status" value="2"/>
</dbReference>
<dbReference type="PANTHER" id="PTHR43140">
    <property type="entry name" value="TYPE-1 RESTRICTION ENZYME ECOKI SPECIFICITY PROTEIN"/>
    <property type="match status" value="1"/>
</dbReference>
<organism evidence="6 7">
    <name type="scientific">Mycobacteroides abscessus subsp. bolletii CRM-0020</name>
    <dbReference type="NCBI Taxonomy" id="1306401"/>
    <lineage>
        <taxon>Bacteria</taxon>
        <taxon>Bacillati</taxon>
        <taxon>Actinomycetota</taxon>
        <taxon>Actinomycetes</taxon>
        <taxon>Mycobacteriales</taxon>
        <taxon>Mycobacteriaceae</taxon>
        <taxon>Mycobacteroides</taxon>
        <taxon>Mycobacteroides abscessus</taxon>
    </lineage>
</organism>
<dbReference type="Pfam" id="PF01420">
    <property type="entry name" value="Methylase_S"/>
    <property type="match status" value="2"/>
</dbReference>
<keyword evidence="6" id="KW-0255">Endonuclease</keyword>
<feature type="domain" description="Type I restriction modification DNA specificity" evidence="5">
    <location>
        <begin position="253"/>
        <end position="419"/>
    </location>
</feature>
<dbReference type="Proteomes" id="UP000014969">
    <property type="component" value="Unassembled WGS sequence"/>
</dbReference>
<evidence type="ECO:0000256" key="2">
    <source>
        <dbReference type="ARBA" id="ARBA00022747"/>
    </source>
</evidence>
<proteinExistence type="inferred from homology"/>